<dbReference type="CDD" id="cd09030">
    <property type="entry name" value="DUF1425"/>
    <property type="match status" value="1"/>
</dbReference>
<dbReference type="AlphaFoldDB" id="A0A235EL94"/>
<evidence type="ECO:0008006" key="4">
    <source>
        <dbReference type="Google" id="ProtNLM"/>
    </source>
</evidence>
<dbReference type="InterPro" id="IPR038483">
    <property type="entry name" value="YcfL-like_sf"/>
</dbReference>
<keyword evidence="3" id="KW-1185">Reference proteome</keyword>
<dbReference type="Gene3D" id="2.60.40.3230">
    <property type="match status" value="1"/>
</dbReference>
<dbReference type="Pfam" id="PF07233">
    <property type="entry name" value="DUF1425"/>
    <property type="match status" value="1"/>
</dbReference>
<dbReference type="OrthoDB" id="9131561at2"/>
<name>A0A235EL94_9BURK</name>
<dbReference type="InterPro" id="IPR010824">
    <property type="entry name" value="DUF1425"/>
</dbReference>
<proteinExistence type="predicted"/>
<gene>
    <name evidence="2" type="ORF">CBY09_12640</name>
</gene>
<keyword evidence="1" id="KW-0732">Signal</keyword>
<feature type="chain" id="PRO_5012669495" description="DUF1425 domain-containing protein" evidence="1">
    <location>
        <begin position="30"/>
        <end position="137"/>
    </location>
</feature>
<comment type="caution">
    <text evidence="2">The sequence shown here is derived from an EMBL/GenBank/DDBJ whole genome shotgun (WGS) entry which is preliminary data.</text>
</comment>
<evidence type="ECO:0000313" key="2">
    <source>
        <dbReference type="EMBL" id="OYD49798.1"/>
    </source>
</evidence>
<dbReference type="RefSeq" id="WP_094289959.1">
    <property type="nucleotide sequence ID" value="NZ_NOIG01000008.1"/>
</dbReference>
<sequence>MRTRFALAAAAPAAACAVLAMTLASAAQAQLHDPATPLAVAAKVALRGEANSIAVREMRIVRKNDILVVQADMANMGRTDRTVFYRFKWLDNVGNQVGDGESWKQMSVLGLGQQTVKSVAPTSAAVDLRLEMNVEPR</sequence>
<accession>A0A235EL94</accession>
<evidence type="ECO:0000256" key="1">
    <source>
        <dbReference type="SAM" id="SignalP"/>
    </source>
</evidence>
<reference evidence="2 3" key="1">
    <citation type="submission" date="2017-07" db="EMBL/GenBank/DDBJ databases">
        <title>Acidovorax KNDSW TSA 6 genome sequence and assembly.</title>
        <authorList>
            <person name="Mayilraj S."/>
        </authorList>
    </citation>
    <scope>NUCLEOTIDE SEQUENCE [LARGE SCALE GENOMIC DNA]</scope>
    <source>
        <strain evidence="2 3">KNDSW-TSA6</strain>
    </source>
</reference>
<dbReference type="Proteomes" id="UP000215441">
    <property type="component" value="Unassembled WGS sequence"/>
</dbReference>
<feature type="signal peptide" evidence="1">
    <location>
        <begin position="1"/>
        <end position="29"/>
    </location>
</feature>
<dbReference type="EMBL" id="NOIG01000008">
    <property type="protein sequence ID" value="OYD49798.1"/>
    <property type="molecule type" value="Genomic_DNA"/>
</dbReference>
<organism evidence="2 3">
    <name type="scientific">Acidovorax kalamii</name>
    <dbReference type="NCBI Taxonomy" id="2004485"/>
    <lineage>
        <taxon>Bacteria</taxon>
        <taxon>Pseudomonadati</taxon>
        <taxon>Pseudomonadota</taxon>
        <taxon>Betaproteobacteria</taxon>
        <taxon>Burkholderiales</taxon>
        <taxon>Comamonadaceae</taxon>
        <taxon>Acidovorax</taxon>
    </lineage>
</organism>
<evidence type="ECO:0000313" key="3">
    <source>
        <dbReference type="Proteomes" id="UP000215441"/>
    </source>
</evidence>
<protein>
    <recommendedName>
        <fullName evidence="4">DUF1425 domain-containing protein</fullName>
    </recommendedName>
</protein>